<evidence type="ECO:0000313" key="1">
    <source>
        <dbReference type="EMBL" id="AFU58627.1"/>
    </source>
</evidence>
<dbReference type="OrthoDB" id="7491at2157"/>
<dbReference type="RefSeq" id="WP_015019164.1">
    <property type="nucleotide sequence ID" value="NC_018719.1"/>
</dbReference>
<dbReference type="GeneID" id="58787703"/>
<sequence length="52" mass="5879">MQILTVETEKREGIADGDAFVCNRCKSKPAEIFQVNGEYCLDCWQAITHTNT</sequence>
<dbReference type="HOGENOM" id="CLU_3094241_0_0_2"/>
<protein>
    <submittedName>
        <fullName evidence="1">Uncharacterized protein</fullName>
    </submittedName>
</protein>
<gene>
    <name evidence="1" type="ordered locus">Ngar_c16940</name>
</gene>
<name>K0IK13_NITGG</name>
<dbReference type="AlphaFoldDB" id="K0IK13"/>
<organism evidence="1 2">
    <name type="scientific">Nitrososphaera gargensis (strain Ga9.2)</name>
    <dbReference type="NCBI Taxonomy" id="1237085"/>
    <lineage>
        <taxon>Archaea</taxon>
        <taxon>Nitrososphaerota</taxon>
        <taxon>Nitrososphaeria</taxon>
        <taxon>Nitrososphaerales</taxon>
        <taxon>Nitrososphaeraceae</taxon>
        <taxon>Nitrososphaera</taxon>
    </lineage>
</organism>
<dbReference type="InParanoid" id="K0IK13"/>
<evidence type="ECO:0000313" key="2">
    <source>
        <dbReference type="Proteomes" id="UP000008037"/>
    </source>
</evidence>
<accession>K0IK13</accession>
<keyword evidence="2" id="KW-1185">Reference proteome</keyword>
<dbReference type="KEGG" id="nga:Ngar_c16940"/>
<dbReference type="EMBL" id="CP002408">
    <property type="protein sequence ID" value="AFU58627.1"/>
    <property type="molecule type" value="Genomic_DNA"/>
</dbReference>
<dbReference type="BioCyc" id="CNIT1237085:G1324-1692-MONOMER"/>
<proteinExistence type="predicted"/>
<dbReference type="Proteomes" id="UP000008037">
    <property type="component" value="Chromosome"/>
</dbReference>
<reference evidence="1 2" key="1">
    <citation type="journal article" date="2012" name="Environ. Microbiol.">
        <title>The genome of the ammonia-oxidizing Candidatus Nitrososphaera gargensis: insights into metabolic versatility and environmental adaptations.</title>
        <authorList>
            <person name="Spang A."/>
            <person name="Poehlein A."/>
            <person name="Offre P."/>
            <person name="Zumbragel S."/>
            <person name="Haider S."/>
            <person name="Rychlik N."/>
            <person name="Nowka B."/>
            <person name="Schmeisser C."/>
            <person name="Lebedeva E.V."/>
            <person name="Rattei T."/>
            <person name="Bohm C."/>
            <person name="Schmid M."/>
            <person name="Galushko A."/>
            <person name="Hatzenpichler R."/>
            <person name="Weinmaier T."/>
            <person name="Daniel R."/>
            <person name="Schleper C."/>
            <person name="Spieck E."/>
            <person name="Streit W."/>
            <person name="Wagner M."/>
        </authorList>
    </citation>
    <scope>NUCLEOTIDE SEQUENCE [LARGE SCALE GENOMIC DNA]</scope>
    <source>
        <strain evidence="2">Ga9.2</strain>
    </source>
</reference>